<dbReference type="PROSITE" id="PS50159">
    <property type="entry name" value="RIBOSOMAL_S13_2"/>
    <property type="match status" value="1"/>
</dbReference>
<keyword evidence="7" id="KW-0820">tRNA-binding</keyword>
<feature type="compositionally biased region" description="Basic residues" evidence="9">
    <location>
        <begin position="101"/>
        <end position="114"/>
    </location>
</feature>
<evidence type="ECO:0000256" key="3">
    <source>
        <dbReference type="ARBA" id="ARBA00022884"/>
    </source>
</evidence>
<dbReference type="FunFam" id="1.10.8.50:FF:000001">
    <property type="entry name" value="30S ribosomal protein S13"/>
    <property type="match status" value="1"/>
</dbReference>
<evidence type="ECO:0000256" key="2">
    <source>
        <dbReference type="ARBA" id="ARBA00022730"/>
    </source>
</evidence>
<dbReference type="GO" id="GO:0000049">
    <property type="term" value="F:tRNA binding"/>
    <property type="evidence" value="ECO:0007669"/>
    <property type="project" value="UniProtKB-UniRule"/>
</dbReference>
<evidence type="ECO:0000256" key="7">
    <source>
        <dbReference type="HAMAP-Rule" id="MF_01315"/>
    </source>
</evidence>
<dbReference type="GO" id="GO:0005829">
    <property type="term" value="C:cytosol"/>
    <property type="evidence" value="ECO:0007669"/>
    <property type="project" value="TreeGrafter"/>
</dbReference>
<dbReference type="AlphaFoldDB" id="A0A1G2EVF7"/>
<dbReference type="PIRSF" id="PIRSF002134">
    <property type="entry name" value="Ribosomal_S13"/>
    <property type="match status" value="1"/>
</dbReference>
<evidence type="ECO:0000256" key="9">
    <source>
        <dbReference type="SAM" id="MobiDB-lite"/>
    </source>
</evidence>
<dbReference type="NCBIfam" id="TIGR03631">
    <property type="entry name" value="uS13_bact"/>
    <property type="match status" value="1"/>
</dbReference>
<evidence type="ECO:0000256" key="8">
    <source>
        <dbReference type="RuleBase" id="RU003830"/>
    </source>
</evidence>
<accession>A0A1G2EVF7</accession>
<dbReference type="SUPFAM" id="SSF46946">
    <property type="entry name" value="S13-like H2TH domain"/>
    <property type="match status" value="1"/>
</dbReference>
<comment type="function">
    <text evidence="7">Located at the top of the head of the 30S subunit, it contacts several helices of the 16S rRNA. In the 70S ribosome it contacts the 23S rRNA (bridge B1a) and protein L5 of the 50S subunit (bridge B1b), connecting the 2 subunits; these bridges are implicated in subunit movement. Contacts the tRNAs in the A and P-sites.</text>
</comment>
<dbReference type="PANTHER" id="PTHR10871:SF1">
    <property type="entry name" value="SMALL RIBOSOMAL SUBUNIT PROTEIN US13M"/>
    <property type="match status" value="1"/>
</dbReference>
<dbReference type="Gene3D" id="1.10.8.50">
    <property type="match status" value="1"/>
</dbReference>
<dbReference type="InterPro" id="IPR019980">
    <property type="entry name" value="Ribosomal_uS13_bac-type"/>
</dbReference>
<comment type="similarity">
    <text evidence="1 7 8">Belongs to the universal ribosomal protein uS13 family.</text>
</comment>
<keyword evidence="2 7" id="KW-0699">rRNA-binding</keyword>
<dbReference type="InterPro" id="IPR010979">
    <property type="entry name" value="Ribosomal_uS13-like_H2TH"/>
</dbReference>
<dbReference type="GO" id="GO:0006412">
    <property type="term" value="P:translation"/>
    <property type="evidence" value="ECO:0007669"/>
    <property type="project" value="UniProtKB-UniRule"/>
</dbReference>
<organism evidence="10 11">
    <name type="scientific">Candidatus Niyogibacteria bacterium RIFCSPLOWO2_01_FULL_45_48</name>
    <dbReference type="NCBI Taxonomy" id="1801724"/>
    <lineage>
        <taxon>Bacteria</taxon>
        <taxon>Candidatus Niyogiibacteriota</taxon>
    </lineage>
</organism>
<evidence type="ECO:0000256" key="6">
    <source>
        <dbReference type="ARBA" id="ARBA00035166"/>
    </source>
</evidence>
<dbReference type="InterPro" id="IPR027437">
    <property type="entry name" value="Rbsml_uS13_C"/>
</dbReference>
<comment type="subunit">
    <text evidence="7">Part of the 30S ribosomal subunit. Forms a loose heterodimer with protein S19. Forms two bridges to the 50S subunit in the 70S ribosome.</text>
</comment>
<evidence type="ECO:0000256" key="1">
    <source>
        <dbReference type="ARBA" id="ARBA00008080"/>
    </source>
</evidence>
<evidence type="ECO:0000313" key="11">
    <source>
        <dbReference type="Proteomes" id="UP000177486"/>
    </source>
</evidence>
<dbReference type="GO" id="GO:0019843">
    <property type="term" value="F:rRNA binding"/>
    <property type="evidence" value="ECO:0007669"/>
    <property type="project" value="UniProtKB-UniRule"/>
</dbReference>
<gene>
    <name evidence="7" type="primary">rpsM</name>
    <name evidence="10" type="ORF">A2931_00665</name>
</gene>
<dbReference type="Pfam" id="PF00416">
    <property type="entry name" value="Ribosomal_S13"/>
    <property type="match status" value="1"/>
</dbReference>
<dbReference type="InterPro" id="IPR001892">
    <property type="entry name" value="Ribosomal_uS13"/>
</dbReference>
<protein>
    <recommendedName>
        <fullName evidence="6 7">Small ribosomal subunit protein uS13</fullName>
    </recommendedName>
</protein>
<sequence length="128" mass="14605">MVRIAGVNIPDKKRIDFSLPYIYGVGRSLAKRVLNEAKVDANKLTNALTAEEVNRIRSILEGNYQVEGDLKRLVSSNIKRLRDIKSYRGVRHMKGLPSKGQRTKTNSRTRRGNVRRTTISGKRKVEKK</sequence>
<dbReference type="EMBL" id="MHMQ01000032">
    <property type="protein sequence ID" value="OGZ29794.1"/>
    <property type="molecule type" value="Genomic_DNA"/>
</dbReference>
<keyword evidence="3 7" id="KW-0694">RNA-binding</keyword>
<evidence type="ECO:0000256" key="5">
    <source>
        <dbReference type="ARBA" id="ARBA00023274"/>
    </source>
</evidence>
<reference evidence="10 11" key="1">
    <citation type="journal article" date="2016" name="Nat. Commun.">
        <title>Thousands of microbial genomes shed light on interconnected biogeochemical processes in an aquifer system.</title>
        <authorList>
            <person name="Anantharaman K."/>
            <person name="Brown C.T."/>
            <person name="Hug L.A."/>
            <person name="Sharon I."/>
            <person name="Castelle C.J."/>
            <person name="Probst A.J."/>
            <person name="Thomas B.C."/>
            <person name="Singh A."/>
            <person name="Wilkins M.J."/>
            <person name="Karaoz U."/>
            <person name="Brodie E.L."/>
            <person name="Williams K.H."/>
            <person name="Hubbard S.S."/>
            <person name="Banfield J.F."/>
        </authorList>
    </citation>
    <scope>NUCLEOTIDE SEQUENCE [LARGE SCALE GENOMIC DNA]</scope>
</reference>
<evidence type="ECO:0000313" key="10">
    <source>
        <dbReference type="EMBL" id="OGZ29794.1"/>
    </source>
</evidence>
<dbReference type="Gene3D" id="4.10.910.10">
    <property type="entry name" value="30s ribosomal protein s13, domain 2"/>
    <property type="match status" value="1"/>
</dbReference>
<feature type="region of interest" description="Disordered" evidence="9">
    <location>
        <begin position="89"/>
        <end position="128"/>
    </location>
</feature>
<evidence type="ECO:0000256" key="4">
    <source>
        <dbReference type="ARBA" id="ARBA00022980"/>
    </source>
</evidence>
<proteinExistence type="inferred from homology"/>
<comment type="caution">
    <text evidence="10">The sequence shown here is derived from an EMBL/GenBank/DDBJ whole genome shotgun (WGS) entry which is preliminary data.</text>
</comment>
<keyword evidence="4 7" id="KW-0689">Ribosomal protein</keyword>
<dbReference type="Proteomes" id="UP000177486">
    <property type="component" value="Unassembled WGS sequence"/>
</dbReference>
<dbReference type="GO" id="GO:0003735">
    <property type="term" value="F:structural constituent of ribosome"/>
    <property type="evidence" value="ECO:0007669"/>
    <property type="project" value="InterPro"/>
</dbReference>
<dbReference type="GO" id="GO:0015935">
    <property type="term" value="C:small ribosomal subunit"/>
    <property type="evidence" value="ECO:0007669"/>
    <property type="project" value="TreeGrafter"/>
</dbReference>
<dbReference type="PANTHER" id="PTHR10871">
    <property type="entry name" value="30S RIBOSOMAL PROTEIN S13/40S RIBOSOMAL PROTEIN S18"/>
    <property type="match status" value="1"/>
</dbReference>
<keyword evidence="5 7" id="KW-0687">Ribonucleoprotein</keyword>
<name>A0A1G2EVF7_9BACT</name>
<dbReference type="HAMAP" id="MF_01315">
    <property type="entry name" value="Ribosomal_uS13"/>
    <property type="match status" value="1"/>
</dbReference>